<comment type="caution">
    <text evidence="2">The sequence shown here is derived from an EMBL/GenBank/DDBJ whole genome shotgun (WGS) entry which is preliminary data.</text>
</comment>
<dbReference type="Gene3D" id="1.20.120.680">
    <property type="entry name" value="Formiminotetrahydrofolate cyclodeaminase monomer, up-and-down helical bundle"/>
    <property type="match status" value="1"/>
</dbReference>
<accession>A0A845R2P1</accession>
<dbReference type="InterPro" id="IPR036178">
    <property type="entry name" value="Formintransfe-cycloase-like_sf"/>
</dbReference>
<sequence length="207" mass="23083">MFQDLTVKKFTDILASNEPMPGGGSVAALSGALSVSLLEMVTNLTIGKKKYAEAQEEMKEIKKIAENMKSKFLNDITRDSNSYKEVDDAFGLPKTTDEEKKKRKEAIQEGLKSAAKVPLEIAKDAYKIFDYAEKVVEKGNQSAVTDGLIATMMARNAVIGAMYNVKINLLSIKDEEFVKEYEKEMEKLSDVNEREQKILAKSDIKVV</sequence>
<proteinExistence type="predicted"/>
<dbReference type="AlphaFoldDB" id="A0A845R2P1"/>
<dbReference type="RefSeq" id="WP_160198304.1">
    <property type="nucleotide sequence ID" value="NZ_QXXA01000015.1"/>
</dbReference>
<dbReference type="SUPFAM" id="SSF101262">
    <property type="entry name" value="Methenyltetrahydrofolate cyclohydrolase-like"/>
    <property type="match status" value="1"/>
</dbReference>
<dbReference type="GO" id="GO:0016787">
    <property type="term" value="F:hydrolase activity"/>
    <property type="evidence" value="ECO:0007669"/>
    <property type="project" value="UniProtKB-KW"/>
</dbReference>
<dbReference type="OrthoDB" id="7959174at2"/>
<organism evidence="2 3">
    <name type="scientific">Senegalia massiliensis</name>
    <dbReference type="NCBI Taxonomy" id="1720316"/>
    <lineage>
        <taxon>Bacteria</taxon>
        <taxon>Bacillati</taxon>
        <taxon>Bacillota</taxon>
        <taxon>Clostridia</taxon>
        <taxon>Eubacteriales</taxon>
        <taxon>Clostridiaceae</taxon>
        <taxon>Senegalia</taxon>
    </lineage>
</organism>
<protein>
    <submittedName>
        <fullName evidence="2">Methenyltetrahydrofolate cyclohydrolase</fullName>
    </submittedName>
</protein>
<dbReference type="InterPro" id="IPR007044">
    <property type="entry name" value="Cyclodeamin/CycHdrlase"/>
</dbReference>
<dbReference type="EMBL" id="QXXA01000015">
    <property type="protein sequence ID" value="NBI07838.1"/>
    <property type="molecule type" value="Genomic_DNA"/>
</dbReference>
<evidence type="ECO:0000259" key="1">
    <source>
        <dbReference type="Pfam" id="PF04961"/>
    </source>
</evidence>
<gene>
    <name evidence="2" type="ORF">D3Z33_13335</name>
</gene>
<name>A0A845R2P1_9CLOT</name>
<dbReference type="Pfam" id="PF04961">
    <property type="entry name" value="FTCD_C"/>
    <property type="match status" value="1"/>
</dbReference>
<reference evidence="2 3" key="1">
    <citation type="submission" date="2018-08" db="EMBL/GenBank/DDBJ databases">
        <title>Murine metabolic-syndrome-specific gut microbial biobank.</title>
        <authorList>
            <person name="Liu C."/>
        </authorList>
    </citation>
    <scope>NUCLEOTIDE SEQUENCE [LARGE SCALE GENOMIC DNA]</scope>
    <source>
        <strain evidence="2 3">583</strain>
    </source>
</reference>
<dbReference type="Proteomes" id="UP000467132">
    <property type="component" value="Unassembled WGS sequence"/>
</dbReference>
<keyword evidence="2" id="KW-0378">Hydrolase</keyword>
<evidence type="ECO:0000313" key="3">
    <source>
        <dbReference type="Proteomes" id="UP000467132"/>
    </source>
</evidence>
<feature type="domain" description="Cyclodeaminase/cyclohydrolase" evidence="1">
    <location>
        <begin position="6"/>
        <end position="187"/>
    </location>
</feature>
<evidence type="ECO:0000313" key="2">
    <source>
        <dbReference type="EMBL" id="NBI07838.1"/>
    </source>
</evidence>
<keyword evidence="3" id="KW-1185">Reference proteome</keyword>